<reference evidence="2" key="1">
    <citation type="journal article" date="2014" name="Front. Microbiol.">
        <title>High frequency of phylogenetically diverse reductive dehalogenase-homologous genes in deep subseafloor sedimentary metagenomes.</title>
        <authorList>
            <person name="Kawai M."/>
            <person name="Futagami T."/>
            <person name="Toyoda A."/>
            <person name="Takaki Y."/>
            <person name="Nishi S."/>
            <person name="Hori S."/>
            <person name="Arai W."/>
            <person name="Tsubouchi T."/>
            <person name="Morono Y."/>
            <person name="Uchiyama I."/>
            <person name="Ito T."/>
            <person name="Fujiyama A."/>
            <person name="Inagaki F."/>
            <person name="Takami H."/>
        </authorList>
    </citation>
    <scope>NUCLEOTIDE SEQUENCE</scope>
    <source>
        <strain evidence="2">Expedition CK06-06</strain>
    </source>
</reference>
<feature type="non-terminal residue" evidence="2">
    <location>
        <position position="33"/>
    </location>
</feature>
<comment type="caution">
    <text evidence="2">The sequence shown here is derived from an EMBL/GenBank/DDBJ whole genome shotgun (WGS) entry which is preliminary data.</text>
</comment>
<keyword evidence="1" id="KW-0812">Transmembrane</keyword>
<gene>
    <name evidence="2" type="ORF">S06H3_44686</name>
</gene>
<feature type="transmembrane region" description="Helical" evidence="1">
    <location>
        <begin position="12"/>
        <end position="31"/>
    </location>
</feature>
<keyword evidence="1" id="KW-1133">Transmembrane helix</keyword>
<dbReference type="EMBL" id="BARV01027818">
    <property type="protein sequence ID" value="GAI41612.1"/>
    <property type="molecule type" value="Genomic_DNA"/>
</dbReference>
<keyword evidence="1" id="KW-0472">Membrane</keyword>
<evidence type="ECO:0000313" key="2">
    <source>
        <dbReference type="EMBL" id="GAI41612.1"/>
    </source>
</evidence>
<organism evidence="2">
    <name type="scientific">marine sediment metagenome</name>
    <dbReference type="NCBI Taxonomy" id="412755"/>
    <lineage>
        <taxon>unclassified sequences</taxon>
        <taxon>metagenomes</taxon>
        <taxon>ecological metagenomes</taxon>
    </lineage>
</organism>
<proteinExistence type="predicted"/>
<evidence type="ECO:0000256" key="1">
    <source>
        <dbReference type="SAM" id="Phobius"/>
    </source>
</evidence>
<protein>
    <submittedName>
        <fullName evidence="2">Uncharacterized protein</fullName>
    </submittedName>
</protein>
<sequence>MNRKKNQNLENLLLLFFLVIALLVPLIFGSSHY</sequence>
<name>X1NC77_9ZZZZ</name>
<accession>X1NC77</accession>
<dbReference type="AlphaFoldDB" id="X1NC77"/>